<comment type="caution">
    <text evidence="2">The sequence shown here is derived from an EMBL/GenBank/DDBJ whole genome shotgun (WGS) entry which is preliminary data.</text>
</comment>
<dbReference type="InterPro" id="IPR007278">
    <property type="entry name" value="DUF397"/>
</dbReference>
<dbReference type="Proteomes" id="UP000331127">
    <property type="component" value="Unassembled WGS sequence"/>
</dbReference>
<accession>A0A5M3X2B5</accession>
<feature type="domain" description="DUF397" evidence="1">
    <location>
        <begin position="8"/>
        <end position="60"/>
    </location>
</feature>
<dbReference type="Pfam" id="PF04149">
    <property type="entry name" value="DUF397"/>
    <property type="match status" value="1"/>
</dbReference>
<evidence type="ECO:0000313" key="3">
    <source>
        <dbReference type="Proteomes" id="UP000331127"/>
    </source>
</evidence>
<sequence length="68" mass="7634">MEEPTLTAWRKSSYSDSTGGDCVEVARYAHGFAVRDSKNPQGERLYFTPAEWIAFLKGVKSGEFDDMP</sequence>
<reference evidence="2 3" key="1">
    <citation type="submission" date="2019-10" db="EMBL/GenBank/DDBJ databases">
        <title>Whole genome shotgun sequence of Acrocarpospora macrocephala NBRC 16266.</title>
        <authorList>
            <person name="Ichikawa N."/>
            <person name="Kimura A."/>
            <person name="Kitahashi Y."/>
            <person name="Komaki H."/>
            <person name="Oguchi A."/>
        </authorList>
    </citation>
    <scope>NUCLEOTIDE SEQUENCE [LARGE SCALE GENOMIC DNA]</scope>
    <source>
        <strain evidence="2 3">NBRC 16266</strain>
    </source>
</reference>
<organism evidence="2 3">
    <name type="scientific">Acrocarpospora macrocephala</name>
    <dbReference type="NCBI Taxonomy" id="150177"/>
    <lineage>
        <taxon>Bacteria</taxon>
        <taxon>Bacillati</taxon>
        <taxon>Actinomycetota</taxon>
        <taxon>Actinomycetes</taxon>
        <taxon>Streptosporangiales</taxon>
        <taxon>Streptosporangiaceae</taxon>
        <taxon>Acrocarpospora</taxon>
    </lineage>
</organism>
<dbReference type="OrthoDB" id="3696951at2"/>
<dbReference type="EMBL" id="BLAE01000036">
    <property type="protein sequence ID" value="GES12438.1"/>
    <property type="molecule type" value="Genomic_DNA"/>
</dbReference>
<dbReference type="RefSeq" id="WP_155357758.1">
    <property type="nucleotide sequence ID" value="NZ_BAAAHL010000021.1"/>
</dbReference>
<proteinExistence type="predicted"/>
<protein>
    <recommendedName>
        <fullName evidence="1">DUF397 domain-containing protein</fullName>
    </recommendedName>
</protein>
<name>A0A5M3X2B5_9ACTN</name>
<evidence type="ECO:0000313" key="2">
    <source>
        <dbReference type="EMBL" id="GES12438.1"/>
    </source>
</evidence>
<gene>
    <name evidence="2" type="ORF">Amac_060350</name>
</gene>
<keyword evidence="3" id="KW-1185">Reference proteome</keyword>
<evidence type="ECO:0000259" key="1">
    <source>
        <dbReference type="Pfam" id="PF04149"/>
    </source>
</evidence>
<dbReference type="AlphaFoldDB" id="A0A5M3X2B5"/>